<dbReference type="EMBL" id="JH795872">
    <property type="protein sequence ID" value="EJT98770.1"/>
    <property type="molecule type" value="Genomic_DNA"/>
</dbReference>
<reference evidence="2 3" key="1">
    <citation type="journal article" date="2012" name="Science">
        <title>The Paleozoic origin of enzymatic lignin decomposition reconstructed from 31 fungal genomes.</title>
        <authorList>
            <person name="Floudas D."/>
            <person name="Binder M."/>
            <person name="Riley R."/>
            <person name="Barry K."/>
            <person name="Blanchette R.A."/>
            <person name="Henrissat B."/>
            <person name="Martinez A.T."/>
            <person name="Otillar R."/>
            <person name="Spatafora J.W."/>
            <person name="Yadav J.S."/>
            <person name="Aerts A."/>
            <person name="Benoit I."/>
            <person name="Boyd A."/>
            <person name="Carlson A."/>
            <person name="Copeland A."/>
            <person name="Coutinho P.M."/>
            <person name="de Vries R.P."/>
            <person name="Ferreira P."/>
            <person name="Findley K."/>
            <person name="Foster B."/>
            <person name="Gaskell J."/>
            <person name="Glotzer D."/>
            <person name="Gorecki P."/>
            <person name="Heitman J."/>
            <person name="Hesse C."/>
            <person name="Hori C."/>
            <person name="Igarashi K."/>
            <person name="Jurgens J.A."/>
            <person name="Kallen N."/>
            <person name="Kersten P."/>
            <person name="Kohler A."/>
            <person name="Kuees U."/>
            <person name="Kumar T.K.A."/>
            <person name="Kuo A."/>
            <person name="LaButti K."/>
            <person name="Larrondo L.F."/>
            <person name="Lindquist E."/>
            <person name="Ling A."/>
            <person name="Lombard V."/>
            <person name="Lucas S."/>
            <person name="Lundell T."/>
            <person name="Martin R."/>
            <person name="McLaughlin D.J."/>
            <person name="Morgenstern I."/>
            <person name="Morin E."/>
            <person name="Murat C."/>
            <person name="Nagy L.G."/>
            <person name="Nolan M."/>
            <person name="Ohm R.A."/>
            <person name="Patyshakuliyeva A."/>
            <person name="Rokas A."/>
            <person name="Ruiz-Duenas F.J."/>
            <person name="Sabat G."/>
            <person name="Salamov A."/>
            <person name="Samejima M."/>
            <person name="Schmutz J."/>
            <person name="Slot J.C."/>
            <person name="St John F."/>
            <person name="Stenlid J."/>
            <person name="Sun H."/>
            <person name="Sun S."/>
            <person name="Syed K."/>
            <person name="Tsang A."/>
            <person name="Wiebenga A."/>
            <person name="Young D."/>
            <person name="Pisabarro A."/>
            <person name="Eastwood D.C."/>
            <person name="Martin F."/>
            <person name="Cullen D."/>
            <person name="Grigoriev I.V."/>
            <person name="Hibbett D.S."/>
        </authorList>
    </citation>
    <scope>NUCLEOTIDE SEQUENCE [LARGE SCALE GENOMIC DNA]</scope>
    <source>
        <strain evidence="2 3">DJM-731 SS1</strain>
    </source>
</reference>
<accession>M5FPT7</accession>
<dbReference type="AlphaFoldDB" id="M5FPT7"/>
<dbReference type="HOGENOM" id="CLU_1917012_0_0_1"/>
<organism evidence="2 3">
    <name type="scientific">Dacryopinax primogenitus (strain DJM 731)</name>
    <name type="common">Brown rot fungus</name>
    <dbReference type="NCBI Taxonomy" id="1858805"/>
    <lineage>
        <taxon>Eukaryota</taxon>
        <taxon>Fungi</taxon>
        <taxon>Dikarya</taxon>
        <taxon>Basidiomycota</taxon>
        <taxon>Agaricomycotina</taxon>
        <taxon>Dacrymycetes</taxon>
        <taxon>Dacrymycetales</taxon>
        <taxon>Dacrymycetaceae</taxon>
        <taxon>Dacryopinax</taxon>
    </lineage>
</organism>
<evidence type="ECO:0000256" key="1">
    <source>
        <dbReference type="SAM" id="MobiDB-lite"/>
    </source>
</evidence>
<dbReference type="Proteomes" id="UP000030653">
    <property type="component" value="Unassembled WGS sequence"/>
</dbReference>
<dbReference type="RefSeq" id="XP_040625668.1">
    <property type="nucleotide sequence ID" value="XM_040771318.1"/>
</dbReference>
<gene>
    <name evidence="2" type="ORF">DACRYDRAFT_17933</name>
</gene>
<feature type="region of interest" description="Disordered" evidence="1">
    <location>
        <begin position="101"/>
        <end position="132"/>
    </location>
</feature>
<protein>
    <submittedName>
        <fullName evidence="2">Uncharacterized protein</fullName>
    </submittedName>
</protein>
<feature type="compositionally biased region" description="Basic and acidic residues" evidence="1">
    <location>
        <begin position="121"/>
        <end position="132"/>
    </location>
</feature>
<name>M5FPT7_DACPD</name>
<proteinExistence type="predicted"/>
<keyword evidence="3" id="KW-1185">Reference proteome</keyword>
<evidence type="ECO:0000313" key="3">
    <source>
        <dbReference type="Proteomes" id="UP000030653"/>
    </source>
</evidence>
<dbReference type="GeneID" id="63686380"/>
<sequence>MHHDEIETALSCTMQLFKKMGSPGNAMPQRELHKRAEQFFTKGVQEPHEGGITTEGTLSDALFQILLGNEDLYEGDVNVVDINNDCAEHQDCHCMHPVKRARDVPEEEESGTTTPTCSRWDTSKEKDWSGDG</sequence>
<evidence type="ECO:0000313" key="2">
    <source>
        <dbReference type="EMBL" id="EJT98770.1"/>
    </source>
</evidence>